<dbReference type="Gene3D" id="3.40.50.1820">
    <property type="entry name" value="alpha/beta hydrolase"/>
    <property type="match status" value="1"/>
</dbReference>
<sequence length="95" mass="10770">MNEEEFDRASNLQSRENRGFIRGWNSYLSRTDEISVPTLVIYGTDDPIIPYEHGVHLSKIISNAVLITLDGAGDELHYNDWDEIINAISEYAGNL</sequence>
<evidence type="ECO:0000313" key="2">
    <source>
        <dbReference type="EMBL" id="MFL0165123.1"/>
    </source>
</evidence>
<dbReference type="EMBL" id="JBJIAB010000008">
    <property type="protein sequence ID" value="MFL0165123.1"/>
    <property type="molecule type" value="Genomic_DNA"/>
</dbReference>
<dbReference type="RefSeq" id="WP_406760964.1">
    <property type="nucleotide sequence ID" value="NZ_JBJIAB010000008.1"/>
</dbReference>
<gene>
    <name evidence="2" type="ORF">ACJDTP_08600</name>
</gene>
<proteinExistence type="predicted"/>
<dbReference type="SUPFAM" id="SSF53474">
    <property type="entry name" value="alpha/beta-Hydrolases"/>
    <property type="match status" value="1"/>
</dbReference>
<keyword evidence="2" id="KW-0378">Hydrolase</keyword>
<dbReference type="GO" id="GO:0016787">
    <property type="term" value="F:hydrolase activity"/>
    <property type="evidence" value="ECO:0007669"/>
    <property type="project" value="UniProtKB-KW"/>
</dbReference>
<comment type="caution">
    <text evidence="2">The sequence shown here is derived from an EMBL/GenBank/DDBJ whole genome shotgun (WGS) entry which is preliminary data.</text>
</comment>
<dbReference type="InterPro" id="IPR029058">
    <property type="entry name" value="AB_hydrolase_fold"/>
</dbReference>
<evidence type="ECO:0000313" key="3">
    <source>
        <dbReference type="Proteomes" id="UP001623600"/>
    </source>
</evidence>
<reference evidence="2 3" key="1">
    <citation type="submission" date="2024-11" db="EMBL/GenBank/DDBJ databases">
        <authorList>
            <person name="Heng Y.C."/>
            <person name="Lim A.C.H."/>
            <person name="Lee J.K.Y."/>
            <person name="Kittelmann S."/>
        </authorList>
    </citation>
    <scope>NUCLEOTIDE SEQUENCE [LARGE SCALE GENOMIC DNA]</scope>
    <source>
        <strain evidence="2 3">WILCCON 0112</strain>
    </source>
</reference>
<accession>A0ABW8S4Y8</accession>
<name>A0ABW8S4Y8_9CLOT</name>
<dbReference type="Proteomes" id="UP001623600">
    <property type="component" value="Unassembled WGS sequence"/>
</dbReference>
<keyword evidence="3" id="KW-1185">Reference proteome</keyword>
<feature type="domain" description="Peptidase S33 tripeptidyl aminopeptidase-like C-terminal" evidence="1">
    <location>
        <begin position="31"/>
        <end position="77"/>
    </location>
</feature>
<organism evidence="2 3">
    <name type="scientific">Candidatus Clostridium helianthi</name>
    <dbReference type="NCBI Taxonomy" id="3381660"/>
    <lineage>
        <taxon>Bacteria</taxon>
        <taxon>Bacillati</taxon>
        <taxon>Bacillota</taxon>
        <taxon>Clostridia</taxon>
        <taxon>Eubacteriales</taxon>
        <taxon>Clostridiaceae</taxon>
        <taxon>Clostridium</taxon>
    </lineage>
</organism>
<protein>
    <submittedName>
        <fullName evidence="2">Alpha/beta fold hydrolase</fullName>
    </submittedName>
</protein>
<evidence type="ECO:0000259" key="1">
    <source>
        <dbReference type="Pfam" id="PF08386"/>
    </source>
</evidence>
<dbReference type="Pfam" id="PF08386">
    <property type="entry name" value="Abhydrolase_4"/>
    <property type="match status" value="1"/>
</dbReference>
<dbReference type="InterPro" id="IPR013595">
    <property type="entry name" value="Pept_S33_TAP-like_C"/>
</dbReference>